<feature type="domain" description="GST N-terminal" evidence="4">
    <location>
        <begin position="19"/>
        <end position="100"/>
    </location>
</feature>
<dbReference type="SUPFAM" id="SSF47616">
    <property type="entry name" value="GST C-terminal domain-like"/>
    <property type="match status" value="1"/>
</dbReference>
<evidence type="ECO:0000259" key="5">
    <source>
        <dbReference type="PROSITE" id="PS50405"/>
    </source>
</evidence>
<dbReference type="Pfam" id="PF00043">
    <property type="entry name" value="GST_C"/>
    <property type="match status" value="1"/>
</dbReference>
<dbReference type="SFLD" id="SFLDS00019">
    <property type="entry name" value="Glutathione_Transferase_(cytos"/>
    <property type="match status" value="1"/>
</dbReference>
<reference evidence="6" key="1">
    <citation type="submission" date="2022-08" db="UniProtKB">
        <authorList>
            <consortium name="EnsemblMetazoa"/>
        </authorList>
    </citation>
    <scope>IDENTIFICATION</scope>
    <source>
        <strain evidence="6">05x7-T-G4-1.051#20</strain>
    </source>
</reference>
<dbReference type="PANTHER" id="PTHR43917">
    <property type="match status" value="1"/>
</dbReference>
<keyword evidence="7" id="KW-1185">Reference proteome</keyword>
<dbReference type="Gene3D" id="3.40.30.10">
    <property type="entry name" value="Glutaredoxin"/>
    <property type="match status" value="1"/>
</dbReference>
<dbReference type="PANTHER" id="PTHR43917:SF8">
    <property type="entry name" value="GH16740P-RELATED"/>
    <property type="match status" value="1"/>
</dbReference>
<dbReference type="InterPro" id="IPR010987">
    <property type="entry name" value="Glutathione-S-Trfase_C-like"/>
</dbReference>
<dbReference type="SUPFAM" id="SSF52833">
    <property type="entry name" value="Thioredoxin-like"/>
    <property type="match status" value="1"/>
</dbReference>
<dbReference type="PROSITE" id="PS50404">
    <property type="entry name" value="GST_NTER"/>
    <property type="match status" value="1"/>
</dbReference>
<evidence type="ECO:0000256" key="2">
    <source>
        <dbReference type="ARBA" id="ARBA00022490"/>
    </source>
</evidence>
<dbReference type="InterPro" id="IPR004046">
    <property type="entry name" value="GST_C"/>
</dbReference>
<dbReference type="InterPro" id="IPR036282">
    <property type="entry name" value="Glutathione-S-Trfase_C_sf"/>
</dbReference>
<dbReference type="Proteomes" id="UP000005408">
    <property type="component" value="Unassembled WGS sequence"/>
</dbReference>
<evidence type="ECO:0000259" key="4">
    <source>
        <dbReference type="PROSITE" id="PS50404"/>
    </source>
</evidence>
<keyword evidence="2" id="KW-0963">Cytoplasm</keyword>
<comment type="similarity">
    <text evidence="3">Belongs to the GST superfamily.</text>
</comment>
<dbReference type="SFLD" id="SFLDG00358">
    <property type="entry name" value="Main_(cytGST)"/>
    <property type="match status" value="1"/>
</dbReference>
<name>A0A8W8K435_MAGGI</name>
<dbReference type="Pfam" id="PF02798">
    <property type="entry name" value="GST_N"/>
    <property type="match status" value="1"/>
</dbReference>
<dbReference type="PROSITE" id="PS50405">
    <property type="entry name" value="GST_CTER"/>
    <property type="match status" value="1"/>
</dbReference>
<dbReference type="EnsemblMetazoa" id="G22344.3">
    <property type="protein sequence ID" value="G22344.3:cds"/>
    <property type="gene ID" value="G22344"/>
</dbReference>
<comment type="subcellular location">
    <subcellularLocation>
        <location evidence="1">Cytoplasm</location>
    </subcellularLocation>
</comment>
<proteinExistence type="inferred from homology"/>
<dbReference type="InterPro" id="IPR040079">
    <property type="entry name" value="Glutathione_S-Trfase"/>
</dbReference>
<evidence type="ECO:0008006" key="8">
    <source>
        <dbReference type="Google" id="ProtNLM"/>
    </source>
</evidence>
<dbReference type="GO" id="GO:0006749">
    <property type="term" value="P:glutathione metabolic process"/>
    <property type="evidence" value="ECO:0007669"/>
    <property type="project" value="TreeGrafter"/>
</dbReference>
<dbReference type="OrthoDB" id="4951845at2759"/>
<dbReference type="GO" id="GO:0005737">
    <property type="term" value="C:cytoplasm"/>
    <property type="evidence" value="ECO:0007669"/>
    <property type="project" value="UniProtKB-SubCell"/>
</dbReference>
<protein>
    <recommendedName>
        <fullName evidence="8">Glutathione S-transferase theta-1</fullName>
    </recommendedName>
</protein>
<evidence type="ECO:0000256" key="1">
    <source>
        <dbReference type="ARBA" id="ARBA00004496"/>
    </source>
</evidence>
<dbReference type="InterPro" id="IPR036249">
    <property type="entry name" value="Thioredoxin-like_sf"/>
</dbReference>
<evidence type="ECO:0000313" key="6">
    <source>
        <dbReference type="EnsemblMetazoa" id="G22344.4:cds"/>
    </source>
</evidence>
<organism evidence="6 7">
    <name type="scientific">Magallana gigas</name>
    <name type="common">Pacific oyster</name>
    <name type="synonym">Crassostrea gigas</name>
    <dbReference type="NCBI Taxonomy" id="29159"/>
    <lineage>
        <taxon>Eukaryota</taxon>
        <taxon>Metazoa</taxon>
        <taxon>Spiralia</taxon>
        <taxon>Lophotrochozoa</taxon>
        <taxon>Mollusca</taxon>
        <taxon>Bivalvia</taxon>
        <taxon>Autobranchia</taxon>
        <taxon>Pteriomorphia</taxon>
        <taxon>Ostreida</taxon>
        <taxon>Ostreoidea</taxon>
        <taxon>Ostreidae</taxon>
        <taxon>Magallana</taxon>
    </lineage>
</organism>
<sequence>MDTNGVDKVSTKKNGFHKGPMELYLVRISPACRAVWLYVIQNELPHLLIDVDFSKGPNHLPPVFRNHPHQEVPLLVDGDVVVFEATAILRYLSMKYTSSAGFGMSLPNQMLCESVISWSFGELLRSIGYTYVFPQFLESYSFSPESANEVVIEKGLRQVTTHLEILENKYLEKSKYLAGNKLTVSDSCAASVLVLLEWTGFSFKMWPKVESWLSKVKQQMFWDEVHTTHTDFVRELERANLVQR</sequence>
<dbReference type="AlphaFoldDB" id="A0A8W8K435"/>
<dbReference type="Gene3D" id="1.20.1050.10">
    <property type="match status" value="1"/>
</dbReference>
<dbReference type="EnsemblMetazoa" id="G22344.2">
    <property type="protein sequence ID" value="G22344.2:cds"/>
    <property type="gene ID" value="G22344"/>
</dbReference>
<dbReference type="InterPro" id="IPR004045">
    <property type="entry name" value="Glutathione_S-Trfase_N"/>
</dbReference>
<dbReference type="GO" id="GO:0004364">
    <property type="term" value="F:glutathione transferase activity"/>
    <property type="evidence" value="ECO:0007669"/>
    <property type="project" value="TreeGrafter"/>
</dbReference>
<evidence type="ECO:0000313" key="7">
    <source>
        <dbReference type="Proteomes" id="UP000005408"/>
    </source>
</evidence>
<dbReference type="EnsemblMetazoa" id="G22344.4">
    <property type="protein sequence ID" value="G22344.4:cds"/>
    <property type="gene ID" value="G22344"/>
</dbReference>
<evidence type="ECO:0000256" key="3">
    <source>
        <dbReference type="RuleBase" id="RU003494"/>
    </source>
</evidence>
<accession>A0A8W8K435</accession>
<dbReference type="OMA" id="RISPPCR"/>
<dbReference type="InterPro" id="IPR051369">
    <property type="entry name" value="GST_Theta"/>
</dbReference>
<feature type="domain" description="GST C-terminal" evidence="5">
    <location>
        <begin position="105"/>
        <end position="236"/>
    </location>
</feature>